<keyword evidence="2" id="KW-1185">Reference proteome</keyword>
<reference evidence="1 2" key="1">
    <citation type="submission" date="2021-01" db="EMBL/GenBank/DDBJ databases">
        <title>Chryseolinea sp. Jin1 Genome sequencing and assembly.</title>
        <authorList>
            <person name="Kim I."/>
        </authorList>
    </citation>
    <scope>NUCLEOTIDE SEQUENCE [LARGE SCALE GENOMIC DNA]</scope>
    <source>
        <strain evidence="1 2">Jin1</strain>
    </source>
</reference>
<dbReference type="EMBL" id="JAERRB010000013">
    <property type="protein sequence ID" value="MBL0745001.1"/>
    <property type="molecule type" value="Genomic_DNA"/>
</dbReference>
<dbReference type="SUPFAM" id="SSF56784">
    <property type="entry name" value="HAD-like"/>
    <property type="match status" value="1"/>
</dbReference>
<dbReference type="NCBIfam" id="TIGR00099">
    <property type="entry name" value="Cof-subfamily"/>
    <property type="match status" value="1"/>
</dbReference>
<gene>
    <name evidence="1" type="ORF">JI741_27470</name>
</gene>
<dbReference type="NCBIfam" id="TIGR01484">
    <property type="entry name" value="HAD-SF-IIB"/>
    <property type="match status" value="1"/>
</dbReference>
<evidence type="ECO:0000313" key="1">
    <source>
        <dbReference type="EMBL" id="MBL0745001.1"/>
    </source>
</evidence>
<dbReference type="RefSeq" id="WP_202015114.1">
    <property type="nucleotide sequence ID" value="NZ_JAERRB010000013.1"/>
</dbReference>
<dbReference type="InterPro" id="IPR000150">
    <property type="entry name" value="Cof"/>
</dbReference>
<dbReference type="Gene3D" id="3.30.1240.10">
    <property type="match status" value="1"/>
</dbReference>
<dbReference type="Pfam" id="PF08282">
    <property type="entry name" value="Hydrolase_3"/>
    <property type="match status" value="1"/>
</dbReference>
<dbReference type="PANTHER" id="PTHR10000">
    <property type="entry name" value="PHOSPHOSERINE PHOSPHATASE"/>
    <property type="match status" value="1"/>
</dbReference>
<dbReference type="Proteomes" id="UP000613030">
    <property type="component" value="Unassembled WGS sequence"/>
</dbReference>
<dbReference type="InterPro" id="IPR036412">
    <property type="entry name" value="HAD-like_sf"/>
</dbReference>
<dbReference type="SFLD" id="SFLDS00003">
    <property type="entry name" value="Haloacid_Dehalogenase"/>
    <property type="match status" value="1"/>
</dbReference>
<dbReference type="CDD" id="cd07516">
    <property type="entry name" value="HAD_Pase"/>
    <property type="match status" value="1"/>
</dbReference>
<sequence length="271" mass="30353">MKFSALCSDIDGTLLDRNRELSERTIAAIRHRKPAVPVVLASSRMPAAMRHLQQTLDVLRHPLICYNGGYVICDREGTEEPEVLTSVYIPLALCEAILTLADPSLHISLFAADRWYAQGPDAWTERESRITKVNPTFKAFQNVLNEWRVADTGAHKVMCMGDEAHIEAMYNTLVNTFPDDLHVYRSKSTYLELAPKTISKATGLQLVLSRLSIDPKEVIAFGDNYNDVELLDYVGWGVAVDNARDEVKAVANEITAHNKEDGVAMVIEKYF</sequence>
<dbReference type="Gene3D" id="3.40.50.1000">
    <property type="entry name" value="HAD superfamily/HAD-like"/>
    <property type="match status" value="1"/>
</dbReference>
<accession>A0ABS1KZW9</accession>
<dbReference type="SFLD" id="SFLDG01140">
    <property type="entry name" value="C2.B:_Phosphomannomutase_and_P"/>
    <property type="match status" value="1"/>
</dbReference>
<evidence type="ECO:0000313" key="2">
    <source>
        <dbReference type="Proteomes" id="UP000613030"/>
    </source>
</evidence>
<dbReference type="InterPro" id="IPR023214">
    <property type="entry name" value="HAD_sf"/>
</dbReference>
<dbReference type="InterPro" id="IPR006379">
    <property type="entry name" value="HAD-SF_hydro_IIB"/>
</dbReference>
<name>A0ABS1KZW9_9BACT</name>
<proteinExistence type="predicted"/>
<organism evidence="1 2">
    <name type="scientific">Chryseolinea lacunae</name>
    <dbReference type="NCBI Taxonomy" id="2801331"/>
    <lineage>
        <taxon>Bacteria</taxon>
        <taxon>Pseudomonadati</taxon>
        <taxon>Bacteroidota</taxon>
        <taxon>Cytophagia</taxon>
        <taxon>Cytophagales</taxon>
        <taxon>Fulvivirgaceae</taxon>
        <taxon>Chryseolinea</taxon>
    </lineage>
</organism>
<protein>
    <submittedName>
        <fullName evidence="1">HAD family phosphatase</fullName>
    </submittedName>
</protein>
<dbReference type="PANTHER" id="PTHR10000:SF8">
    <property type="entry name" value="HAD SUPERFAMILY HYDROLASE-LIKE, TYPE 3"/>
    <property type="match status" value="1"/>
</dbReference>
<comment type="caution">
    <text evidence="1">The sequence shown here is derived from an EMBL/GenBank/DDBJ whole genome shotgun (WGS) entry which is preliminary data.</text>
</comment>